<name>A0ABQ6GMT9_9GAMM</name>
<evidence type="ECO:0000313" key="3">
    <source>
        <dbReference type="EMBL" id="GLX80536.1"/>
    </source>
</evidence>
<feature type="transmembrane region" description="Helical" evidence="1">
    <location>
        <begin position="61"/>
        <end position="82"/>
    </location>
</feature>
<keyword evidence="1" id="KW-0472">Membrane</keyword>
<keyword evidence="4" id="KW-1185">Reference proteome</keyword>
<sequence length="116" mass="13113">MSFRVIIGFTFLLFFLHLAIGVIFSYAQSLEEYSKYVSYFVSFTIFLFLGKKLDKPFAGSAIVYVLNFAIGLLAMYLIIGLVHYPKGWAYDLILELIIIITAVFIGAKNRSGHKAI</sequence>
<comment type="caution">
    <text evidence="2">The sequence shown here is derived from an EMBL/GenBank/DDBJ whole genome shotgun (WGS) entry which is preliminary data.</text>
</comment>
<proteinExistence type="predicted"/>
<evidence type="ECO:0000313" key="2">
    <source>
        <dbReference type="EMBL" id="GLX76687.1"/>
    </source>
</evidence>
<keyword evidence="1" id="KW-1133">Transmembrane helix</keyword>
<dbReference type="EMBL" id="BSST01000001">
    <property type="protein sequence ID" value="GLX76687.1"/>
    <property type="molecule type" value="Genomic_DNA"/>
</dbReference>
<keyword evidence="1" id="KW-0812">Transmembrane</keyword>
<protein>
    <submittedName>
        <fullName evidence="2">Uncharacterized protein</fullName>
    </submittedName>
</protein>
<feature type="transmembrane region" description="Helical" evidence="1">
    <location>
        <begin position="7"/>
        <end position="27"/>
    </location>
</feature>
<organism evidence="2 4">
    <name type="scientific">Thalassotalea insulae</name>
    <dbReference type="NCBI Taxonomy" id="2056778"/>
    <lineage>
        <taxon>Bacteria</taxon>
        <taxon>Pseudomonadati</taxon>
        <taxon>Pseudomonadota</taxon>
        <taxon>Gammaproteobacteria</taxon>
        <taxon>Alteromonadales</taxon>
        <taxon>Colwelliaceae</taxon>
        <taxon>Thalassotalea</taxon>
    </lineage>
</organism>
<dbReference type="RefSeq" id="WP_284246655.1">
    <property type="nucleotide sequence ID" value="NZ_BSST01000002.1"/>
</dbReference>
<reference evidence="2 4" key="1">
    <citation type="submission" date="2023-03" db="EMBL/GenBank/DDBJ databases">
        <title>Draft genome sequence of Thalassotalea insulae KCTC 62186T.</title>
        <authorList>
            <person name="Sawabe T."/>
        </authorList>
    </citation>
    <scope>NUCLEOTIDE SEQUENCE [LARGE SCALE GENOMIC DNA]</scope>
    <source>
        <strain evidence="2 4">KCTC 62186</strain>
    </source>
</reference>
<accession>A0ABQ6GMT9</accession>
<evidence type="ECO:0000313" key="4">
    <source>
        <dbReference type="Proteomes" id="UP001157186"/>
    </source>
</evidence>
<gene>
    <name evidence="2" type="ORF">tinsulaeT_00270</name>
    <name evidence="3" type="ORF">tinsulaeT_38760</name>
</gene>
<feature type="transmembrane region" description="Helical" evidence="1">
    <location>
        <begin position="33"/>
        <end position="49"/>
    </location>
</feature>
<dbReference type="EMBL" id="BSST01000002">
    <property type="protein sequence ID" value="GLX80536.1"/>
    <property type="molecule type" value="Genomic_DNA"/>
</dbReference>
<dbReference type="Proteomes" id="UP001157186">
    <property type="component" value="Unassembled WGS sequence"/>
</dbReference>
<evidence type="ECO:0000256" key="1">
    <source>
        <dbReference type="SAM" id="Phobius"/>
    </source>
</evidence>
<feature type="transmembrane region" description="Helical" evidence="1">
    <location>
        <begin position="88"/>
        <end position="107"/>
    </location>
</feature>